<evidence type="ECO:0008006" key="4">
    <source>
        <dbReference type="Google" id="ProtNLM"/>
    </source>
</evidence>
<sequence length="336" mass="35930">MSLYTAETRRLGKRRFTKFLLGGVILVLIAIAVGMFFTNEKNTPATIAAAQAKADSEFQAAVRQSATDKQTCVAAQGTPDASNWPTNCDDVYQPQTSDFQAAWYMPATFDFREQFPNMITALAAIVAVAAFVIGASFVGAEWASGGMMNLLLWRPRRLQVLSTKIGALLSLLTGFTIVLMAAWTGVFALIANLRGSLDTMTSGAWQSIVLMELRGLALVLVAGAVGFGLASIGRHTAVAMGVAVGVVVLLQFGLYIVLAMANVRFAEVVLATSWATAWMDKTVTITDWNSCNFSGNNGCEPNTLDLTWHAAGGGLIALLVVVVGIAMWTMRSRDIT</sequence>
<evidence type="ECO:0000313" key="2">
    <source>
        <dbReference type="EMBL" id="GIM66779.1"/>
    </source>
</evidence>
<gene>
    <name evidence="2" type="ORF">Aco04nite_03420</name>
</gene>
<feature type="transmembrane region" description="Helical" evidence="1">
    <location>
        <begin position="118"/>
        <end position="144"/>
    </location>
</feature>
<evidence type="ECO:0000256" key="1">
    <source>
        <dbReference type="SAM" id="Phobius"/>
    </source>
</evidence>
<proteinExistence type="predicted"/>
<feature type="transmembrane region" description="Helical" evidence="1">
    <location>
        <begin position="310"/>
        <end position="330"/>
    </location>
</feature>
<accession>A0A919VRK4</accession>
<comment type="caution">
    <text evidence="2">The sequence shown here is derived from an EMBL/GenBank/DDBJ whole genome shotgun (WGS) entry which is preliminary data.</text>
</comment>
<keyword evidence="1" id="KW-0472">Membrane</keyword>
<evidence type="ECO:0000313" key="3">
    <source>
        <dbReference type="Proteomes" id="UP000680865"/>
    </source>
</evidence>
<dbReference type="Proteomes" id="UP000680865">
    <property type="component" value="Unassembled WGS sequence"/>
</dbReference>
<dbReference type="AlphaFoldDB" id="A0A919VRK4"/>
<feature type="transmembrane region" description="Helical" evidence="1">
    <location>
        <begin position="237"/>
        <end position="258"/>
    </location>
</feature>
<feature type="transmembrane region" description="Helical" evidence="1">
    <location>
        <begin position="165"/>
        <end position="193"/>
    </location>
</feature>
<feature type="transmembrane region" description="Helical" evidence="1">
    <location>
        <begin position="19"/>
        <end position="37"/>
    </location>
</feature>
<reference evidence="2" key="1">
    <citation type="submission" date="2021-03" db="EMBL/GenBank/DDBJ databases">
        <title>Whole genome shotgun sequence of Actinoplanes consettensis NBRC 14913.</title>
        <authorList>
            <person name="Komaki H."/>
            <person name="Tamura T."/>
        </authorList>
    </citation>
    <scope>NUCLEOTIDE SEQUENCE</scope>
    <source>
        <strain evidence="2">NBRC 14913</strain>
    </source>
</reference>
<dbReference type="Pfam" id="PF12679">
    <property type="entry name" value="ABC2_membrane_2"/>
    <property type="match status" value="1"/>
</dbReference>
<keyword evidence="1" id="KW-0812">Transmembrane</keyword>
<name>A0A919VRK4_9ACTN</name>
<feature type="transmembrane region" description="Helical" evidence="1">
    <location>
        <begin position="213"/>
        <end position="230"/>
    </location>
</feature>
<dbReference type="GO" id="GO:0140359">
    <property type="term" value="F:ABC-type transporter activity"/>
    <property type="evidence" value="ECO:0007669"/>
    <property type="project" value="InterPro"/>
</dbReference>
<keyword evidence="1" id="KW-1133">Transmembrane helix</keyword>
<dbReference type="RefSeq" id="WP_212995415.1">
    <property type="nucleotide sequence ID" value="NZ_BAAATW010000001.1"/>
</dbReference>
<dbReference type="GO" id="GO:0005886">
    <property type="term" value="C:plasma membrane"/>
    <property type="evidence" value="ECO:0007669"/>
    <property type="project" value="UniProtKB-SubCell"/>
</dbReference>
<dbReference type="EMBL" id="BOQP01000002">
    <property type="protein sequence ID" value="GIM66779.1"/>
    <property type="molecule type" value="Genomic_DNA"/>
</dbReference>
<organism evidence="2 3">
    <name type="scientific">Winogradskya consettensis</name>
    <dbReference type="NCBI Taxonomy" id="113560"/>
    <lineage>
        <taxon>Bacteria</taxon>
        <taxon>Bacillati</taxon>
        <taxon>Actinomycetota</taxon>
        <taxon>Actinomycetes</taxon>
        <taxon>Micromonosporales</taxon>
        <taxon>Micromonosporaceae</taxon>
        <taxon>Winogradskya</taxon>
    </lineage>
</organism>
<keyword evidence="3" id="KW-1185">Reference proteome</keyword>
<protein>
    <recommendedName>
        <fullName evidence="4">ABC transporter permease</fullName>
    </recommendedName>
</protein>